<organism evidence="6 7">
    <name type="scientific">Mycobacterium talmoniae</name>
    <dbReference type="NCBI Taxonomy" id="1858794"/>
    <lineage>
        <taxon>Bacteria</taxon>
        <taxon>Bacillati</taxon>
        <taxon>Actinomycetota</taxon>
        <taxon>Actinomycetes</taxon>
        <taxon>Mycobacteriales</taxon>
        <taxon>Mycobacteriaceae</taxon>
        <taxon>Mycobacterium</taxon>
    </lineage>
</organism>
<dbReference type="Gene3D" id="3.30.70.1230">
    <property type="entry name" value="Nucleotide cyclase"/>
    <property type="match status" value="1"/>
</dbReference>
<dbReference type="InterPro" id="IPR029787">
    <property type="entry name" value="Nucleotide_cyclase"/>
</dbReference>
<dbReference type="PANTHER" id="PTHR45655:SF13">
    <property type="entry name" value="SOLUBLE GUANYLATE CYCLASE GCY-32-RELATED"/>
    <property type="match status" value="1"/>
</dbReference>
<dbReference type="GO" id="GO:0004016">
    <property type="term" value="F:adenylate cyclase activity"/>
    <property type="evidence" value="ECO:0007669"/>
    <property type="project" value="UniProtKB-EC"/>
</dbReference>
<evidence type="ECO:0000259" key="4">
    <source>
        <dbReference type="PROSITE" id="PS50125"/>
    </source>
</evidence>
<dbReference type="GO" id="GO:0016020">
    <property type="term" value="C:membrane"/>
    <property type="evidence" value="ECO:0007669"/>
    <property type="project" value="InterPro"/>
</dbReference>
<keyword evidence="1 3" id="KW-0812">Transmembrane</keyword>
<dbReference type="EMBL" id="PPEA01000200">
    <property type="protein sequence ID" value="PQM48417.1"/>
    <property type="molecule type" value="Genomic_DNA"/>
</dbReference>
<feature type="transmembrane region" description="Helical" evidence="3">
    <location>
        <begin position="45"/>
        <end position="65"/>
    </location>
</feature>
<dbReference type="InterPro" id="IPR003660">
    <property type="entry name" value="HAMP_dom"/>
</dbReference>
<dbReference type="SMART" id="SM00044">
    <property type="entry name" value="CYCc"/>
    <property type="match status" value="1"/>
</dbReference>
<comment type="caution">
    <text evidence="6">The sequence shown here is derived from an EMBL/GenBank/DDBJ whole genome shotgun (WGS) entry which is preliminary data.</text>
</comment>
<evidence type="ECO:0000256" key="2">
    <source>
        <dbReference type="ARBA" id="ARBA00022989"/>
    </source>
</evidence>
<name>A0A2S8BP19_9MYCO</name>
<dbReference type="EC" id="4.6.1.1" evidence="6"/>
<feature type="domain" description="HAMP" evidence="5">
    <location>
        <begin position="467"/>
        <end position="519"/>
    </location>
</feature>
<keyword evidence="6" id="KW-0456">Lyase</keyword>
<dbReference type="AlphaFoldDB" id="A0A2S8BP19"/>
<dbReference type="GO" id="GO:0009190">
    <property type="term" value="P:cyclic nucleotide biosynthetic process"/>
    <property type="evidence" value="ECO:0007669"/>
    <property type="project" value="InterPro"/>
</dbReference>
<gene>
    <name evidence="6" type="primary">cya_2</name>
    <name evidence="6" type="ORF">C1Y40_01365</name>
</gene>
<dbReference type="SMART" id="SM00304">
    <property type="entry name" value="HAMP"/>
    <property type="match status" value="1"/>
</dbReference>
<keyword evidence="3" id="KW-0472">Membrane</keyword>
<dbReference type="PANTHER" id="PTHR45655">
    <property type="entry name" value="GUANYLATE CYCLASE SOLUBLE SUBUNIT BETA-2"/>
    <property type="match status" value="1"/>
</dbReference>
<proteinExistence type="predicted"/>
<accession>A0A2S8BP19</accession>
<dbReference type="PROSITE" id="PS50125">
    <property type="entry name" value="GUANYLATE_CYCLASE_2"/>
    <property type="match status" value="1"/>
</dbReference>
<dbReference type="InterPro" id="IPR001054">
    <property type="entry name" value="A/G_cyclase"/>
</dbReference>
<evidence type="ECO:0000256" key="3">
    <source>
        <dbReference type="SAM" id="Phobius"/>
    </source>
</evidence>
<feature type="transmembrane region" description="Helical" evidence="3">
    <location>
        <begin position="447"/>
        <end position="470"/>
    </location>
</feature>
<sequence length="733" mass="80214">MPRSPIVKDLMTATSAGRDAPETSLARKLRRRRQRRRGISIQSKLLLMLLATSVLSAAVVGVIGFRSGRQSLEAAALDRLTQIRAAQARQLQAQLKDLKDTLIIYTHDTTCANAIGAFAAGLDQLADAPVDPAQDQALRSFYQNHLGKREEAETGTKVQINSLLPNTNAQKYLQAHYTAPFTDRAAAIKVDDAGDGSAWTAANARYNDFFRTIVSRSSFEDALLLDTRGNVVYSAYKNVDLGTNIFSGPYRDSNLAEAYRTTMNARAVDYVGVTDFAEYEPVGQPTAWLSVPIDGPDRRVGVLALEFPIGKINRLMTVDRDWQAAGMGKTGETFLVGPDNLMRSDSRLFLEDPEAYRRDVVRAGTPPDVAAKAIRQHGTTLVQPVATESTRLAAQGQRGTVITRDYLGRRTLQAYAPLELTGLRWNIVAKINSAEAFAPVAAFTQTLVVSTAVIIFLVCVAAMLLARIFVRPVRQLMAGAHQISAGDYDVRLPVLSRDELGDLTVAFNDMGRNLTLKQELINEQRRENDRLLLSVMPEPAVQRYREGEESIAIEHQNLTVIAAETDHLDELSAGLACEESLSVVNKLVRQFDAAAESTGIEPVQTMHNWYLASCGLSVPRLDSARRAVDFAAELQRIVERFNSETGNALTLRVGIDTGPVTSGLIGRSNLAYDMWGSAVNFAYQLKNESPQPGIYVTARVYEAVGDSHAFTAAGSVTVDGVEQTIWRLAEGQP</sequence>
<dbReference type="CDD" id="cd07302">
    <property type="entry name" value="CHD"/>
    <property type="match status" value="1"/>
</dbReference>
<evidence type="ECO:0000259" key="5">
    <source>
        <dbReference type="PROSITE" id="PS50885"/>
    </source>
</evidence>
<reference evidence="6 7" key="1">
    <citation type="journal article" date="2017" name="Int. J. Syst. Evol. Microbiol.">
        <title>Mycobacterium talmoniae sp. nov., a slowly growing mycobacterium isolated from human respiratory samples.</title>
        <authorList>
            <person name="Davidson R.M."/>
            <person name="DeGroote M.A."/>
            <person name="Marola J.L."/>
            <person name="Buss S."/>
            <person name="Jones V."/>
            <person name="McNeil M.R."/>
            <person name="Freifeld A.G."/>
            <person name="Elaine Epperson L."/>
            <person name="Hasan N.A."/>
            <person name="Jackson M."/>
            <person name="Iwen P.C."/>
            <person name="Salfinger M."/>
            <person name="Strong M."/>
        </authorList>
    </citation>
    <scope>NUCLEOTIDE SEQUENCE [LARGE SCALE GENOMIC DNA]</scope>
    <source>
        <strain evidence="6 7">ATCC BAA-2683</strain>
    </source>
</reference>
<dbReference type="SUPFAM" id="SSF158472">
    <property type="entry name" value="HAMP domain-like"/>
    <property type="match status" value="1"/>
</dbReference>
<dbReference type="Pfam" id="PF00672">
    <property type="entry name" value="HAMP"/>
    <property type="match status" value="1"/>
</dbReference>
<dbReference type="PROSITE" id="PS50885">
    <property type="entry name" value="HAMP"/>
    <property type="match status" value="1"/>
</dbReference>
<dbReference type="Pfam" id="PF00211">
    <property type="entry name" value="Guanylate_cyc"/>
    <property type="match status" value="1"/>
</dbReference>
<dbReference type="SUPFAM" id="SSF55073">
    <property type="entry name" value="Nucleotide cyclase"/>
    <property type="match status" value="1"/>
</dbReference>
<dbReference type="CDD" id="cd06225">
    <property type="entry name" value="HAMP"/>
    <property type="match status" value="1"/>
</dbReference>
<evidence type="ECO:0000313" key="6">
    <source>
        <dbReference type="EMBL" id="PQM48417.1"/>
    </source>
</evidence>
<dbReference type="GO" id="GO:0035556">
    <property type="term" value="P:intracellular signal transduction"/>
    <property type="evidence" value="ECO:0007669"/>
    <property type="project" value="InterPro"/>
</dbReference>
<keyword evidence="2 3" id="KW-1133">Transmembrane helix</keyword>
<evidence type="ECO:0000256" key="1">
    <source>
        <dbReference type="ARBA" id="ARBA00022692"/>
    </source>
</evidence>
<evidence type="ECO:0000313" key="7">
    <source>
        <dbReference type="Proteomes" id="UP000238296"/>
    </source>
</evidence>
<protein>
    <submittedName>
        <fullName evidence="6">Adenylate cyclase</fullName>
        <ecNumber evidence="6">4.6.1.1</ecNumber>
    </submittedName>
</protein>
<dbReference type="Proteomes" id="UP000238296">
    <property type="component" value="Unassembled WGS sequence"/>
</dbReference>
<feature type="domain" description="Guanylate cyclase" evidence="4">
    <location>
        <begin position="559"/>
        <end position="686"/>
    </location>
</feature>
<dbReference type="Gene3D" id="6.10.340.10">
    <property type="match status" value="1"/>
</dbReference>